<evidence type="ECO:0000313" key="1">
    <source>
        <dbReference type="EMBL" id="GAY63079.1"/>
    </source>
</evidence>
<dbReference type="Proteomes" id="UP000236630">
    <property type="component" value="Unassembled WGS sequence"/>
</dbReference>
<dbReference type="EMBL" id="BDQV01000334">
    <property type="protein sequence ID" value="GAY63079.1"/>
    <property type="molecule type" value="Genomic_DNA"/>
</dbReference>
<accession>A0A2H5QEL1</accession>
<dbReference type="AlphaFoldDB" id="A0A2H5QEL1"/>
<reference evidence="1 2" key="1">
    <citation type="journal article" date="2017" name="Front. Genet.">
        <title>Draft sequencing of the heterozygous diploid genome of Satsuma (Citrus unshiu Marc.) using a hybrid assembly approach.</title>
        <authorList>
            <person name="Shimizu T."/>
            <person name="Tanizawa Y."/>
            <person name="Mochizuki T."/>
            <person name="Nagasaki H."/>
            <person name="Yoshioka T."/>
            <person name="Toyoda A."/>
            <person name="Fujiyama A."/>
            <person name="Kaminuma E."/>
            <person name="Nakamura Y."/>
        </authorList>
    </citation>
    <scope>NUCLEOTIDE SEQUENCE [LARGE SCALE GENOMIC DNA]</scope>
    <source>
        <strain evidence="2">cv. Miyagawa wase</strain>
    </source>
</reference>
<organism evidence="1 2">
    <name type="scientific">Citrus unshiu</name>
    <name type="common">Satsuma mandarin</name>
    <name type="synonym">Citrus nobilis var. unshiu</name>
    <dbReference type="NCBI Taxonomy" id="55188"/>
    <lineage>
        <taxon>Eukaryota</taxon>
        <taxon>Viridiplantae</taxon>
        <taxon>Streptophyta</taxon>
        <taxon>Embryophyta</taxon>
        <taxon>Tracheophyta</taxon>
        <taxon>Spermatophyta</taxon>
        <taxon>Magnoliopsida</taxon>
        <taxon>eudicotyledons</taxon>
        <taxon>Gunneridae</taxon>
        <taxon>Pentapetalae</taxon>
        <taxon>rosids</taxon>
        <taxon>malvids</taxon>
        <taxon>Sapindales</taxon>
        <taxon>Rutaceae</taxon>
        <taxon>Aurantioideae</taxon>
        <taxon>Citrus</taxon>
    </lineage>
</organism>
<evidence type="ECO:0000313" key="2">
    <source>
        <dbReference type="Proteomes" id="UP000236630"/>
    </source>
</evidence>
<proteinExistence type="predicted"/>
<sequence>MLQVQILEYIYSVALEDHIKNKKTIHLTKDSRVKVTFIFIFTKLIQYQKIIKFLLFMKTYYHTYCLKLSCHSPCRINGCKSFNHKHVIEGYER</sequence>
<name>A0A2H5QEL1_CITUN</name>
<comment type="caution">
    <text evidence="1">The sequence shown here is derived from an EMBL/GenBank/DDBJ whole genome shotgun (WGS) entry which is preliminary data.</text>
</comment>
<protein>
    <submittedName>
        <fullName evidence="1">Uncharacterized protein</fullName>
    </submittedName>
</protein>
<keyword evidence="2" id="KW-1185">Reference proteome</keyword>
<gene>
    <name evidence="1" type="ORF">CUMW_222750</name>
</gene>